<proteinExistence type="predicted"/>
<dbReference type="GO" id="GO:0004568">
    <property type="term" value="F:chitinase activity"/>
    <property type="evidence" value="ECO:0007669"/>
    <property type="project" value="TreeGrafter"/>
</dbReference>
<dbReference type="Gene3D" id="3.20.20.80">
    <property type="entry name" value="Glycosidases"/>
    <property type="match status" value="1"/>
</dbReference>
<evidence type="ECO:0000256" key="2">
    <source>
        <dbReference type="ARBA" id="ARBA00023295"/>
    </source>
</evidence>
<keyword evidence="2" id="KW-0326">Glycosidase</keyword>
<dbReference type="EMBL" id="JABCIY010000040">
    <property type="protein sequence ID" value="KAF7195458.1"/>
    <property type="molecule type" value="Genomic_DNA"/>
</dbReference>
<evidence type="ECO:0000256" key="1">
    <source>
        <dbReference type="ARBA" id="ARBA00022801"/>
    </source>
</evidence>
<comment type="caution">
    <text evidence="3">The sequence shown here is derived from an EMBL/GenBank/DDBJ whole genome shotgun (WGS) entry which is preliminary data.</text>
</comment>
<dbReference type="AlphaFoldDB" id="A0A8H6RR87"/>
<evidence type="ECO:0000313" key="3">
    <source>
        <dbReference type="EMBL" id="KAF7195458.1"/>
    </source>
</evidence>
<organism evidence="3 4">
    <name type="scientific">Pseudocercospora fuligena</name>
    <dbReference type="NCBI Taxonomy" id="685502"/>
    <lineage>
        <taxon>Eukaryota</taxon>
        <taxon>Fungi</taxon>
        <taxon>Dikarya</taxon>
        <taxon>Ascomycota</taxon>
        <taxon>Pezizomycotina</taxon>
        <taxon>Dothideomycetes</taxon>
        <taxon>Dothideomycetidae</taxon>
        <taxon>Mycosphaerellales</taxon>
        <taxon>Mycosphaerellaceae</taxon>
        <taxon>Pseudocercospora</taxon>
    </lineage>
</organism>
<gene>
    <name evidence="3" type="ORF">HII31_03350</name>
</gene>
<dbReference type="Proteomes" id="UP000660729">
    <property type="component" value="Unassembled WGS sequence"/>
</dbReference>
<name>A0A8H6RR87_9PEZI</name>
<accession>A0A8H6RR87</accession>
<dbReference type="GO" id="GO:0005576">
    <property type="term" value="C:extracellular region"/>
    <property type="evidence" value="ECO:0007669"/>
    <property type="project" value="TreeGrafter"/>
</dbReference>
<dbReference type="InterPro" id="IPR050542">
    <property type="entry name" value="Glycosyl_Hydrlase18_Chitinase"/>
</dbReference>
<dbReference type="InterPro" id="IPR017853">
    <property type="entry name" value="GH"/>
</dbReference>
<reference evidence="3" key="1">
    <citation type="submission" date="2020-04" db="EMBL/GenBank/DDBJ databases">
        <title>Draft genome resource of the tomato pathogen Pseudocercospora fuligena.</title>
        <authorList>
            <person name="Zaccaron A."/>
        </authorList>
    </citation>
    <scope>NUCLEOTIDE SEQUENCE</scope>
    <source>
        <strain evidence="3">PF001</strain>
    </source>
</reference>
<dbReference type="PANTHER" id="PTHR45708">
    <property type="entry name" value="ENDOCHITINASE"/>
    <property type="match status" value="1"/>
</dbReference>
<dbReference type="SUPFAM" id="SSF51445">
    <property type="entry name" value="(Trans)glycosidases"/>
    <property type="match status" value="1"/>
</dbReference>
<protein>
    <submittedName>
        <fullName evidence="3">Chitinase 3</fullName>
    </submittedName>
</protein>
<dbReference type="OrthoDB" id="6020543at2759"/>
<evidence type="ECO:0000313" key="4">
    <source>
        <dbReference type="Proteomes" id="UP000660729"/>
    </source>
</evidence>
<keyword evidence="1" id="KW-0378">Hydrolase</keyword>
<dbReference type="PANTHER" id="PTHR45708:SF49">
    <property type="entry name" value="ENDOCHITINASE"/>
    <property type="match status" value="1"/>
</dbReference>
<keyword evidence="4" id="KW-1185">Reference proteome</keyword>
<sequence>MHLHGHFSSILLPFTLVYSRHLHDVAKFKHLRAETSPAANSASQAASFITTGNAAISSIEDIQEGLSNLPGDLLTFIQALQDRLEAVEATLKNLAPGSSPVTATASSAAALSLGTSSIVNGSTGSTTFTLPLATHPPGPSNFTAPYANSTVTVPDTPPYEATTTFNPRATDNVAVYYGGAAPANTYIRLSDVCSQKIDIVVLQAQFDIRGSEIVSMWYQPCLSTTPGGDRLLNCTALSHQILDCQKAGKKVFFSIGQLSEDMDSFSDDEGAISLAAKMWSLFGGDTSHKQSRPFGDYVVFDGFEITPWCTHYGCNTPQRQPPPWDVLARALRKLFDEDASKSYYIASAPSCDTSKYTIPAGTISESDFVWPQFWNEPSCQFNKSNSSTVLQSLQSWWINLNYEADFNNGLQPRLHIGAAVYNGYPDVSGGDIEGWGYEFGRTMQQVRCLNLTNFGGIMLKDGPEAMVHTGRHGSELNLIRSAVKGTCPYCNNFLGEEGWGLETAYCKQLQEEVQKHEQARREGVAW</sequence>